<proteinExistence type="inferred from homology"/>
<dbReference type="KEGG" id="pco:PHACADRAFT_97861"/>
<dbReference type="GO" id="GO:0015031">
    <property type="term" value="P:protein transport"/>
    <property type="evidence" value="ECO:0007669"/>
    <property type="project" value="UniProtKB-KW"/>
</dbReference>
<dbReference type="OrthoDB" id="332281at2759"/>
<comment type="similarity">
    <text evidence="2">Belongs to the COG2 family.</text>
</comment>
<feature type="domain" description="Conserved oligomeric Golgi complex subunit 2 N-terminal" evidence="9">
    <location>
        <begin position="47"/>
        <end position="118"/>
    </location>
</feature>
<dbReference type="InterPro" id="IPR009316">
    <property type="entry name" value="COG2"/>
</dbReference>
<evidence type="ECO:0000259" key="9">
    <source>
        <dbReference type="Pfam" id="PF06148"/>
    </source>
</evidence>
<evidence type="ECO:0000256" key="6">
    <source>
        <dbReference type="ARBA" id="ARBA00023034"/>
    </source>
</evidence>
<feature type="domain" description="COG complex component COG2 C-terminal" evidence="10">
    <location>
        <begin position="707"/>
        <end position="814"/>
    </location>
</feature>
<dbReference type="PANTHER" id="PTHR12961:SF0">
    <property type="entry name" value="CONSERVED OLIGOMERIC GOLGI COMPLEX SUBUNIT 2"/>
    <property type="match status" value="1"/>
</dbReference>
<dbReference type="GeneID" id="18920992"/>
<dbReference type="GO" id="GO:0006891">
    <property type="term" value="P:intra-Golgi vesicle-mediated transport"/>
    <property type="evidence" value="ECO:0007669"/>
    <property type="project" value="TreeGrafter"/>
</dbReference>
<accession>K5W6A0</accession>
<comment type="subcellular location">
    <subcellularLocation>
        <location evidence="1">Golgi apparatus membrane</location>
        <topology evidence="1">Peripheral membrane protein</topology>
    </subcellularLocation>
</comment>
<evidence type="ECO:0000256" key="4">
    <source>
        <dbReference type="ARBA" id="ARBA00022448"/>
    </source>
</evidence>
<keyword evidence="7" id="KW-0472">Membrane</keyword>
<evidence type="ECO:0000256" key="1">
    <source>
        <dbReference type="ARBA" id="ARBA00004395"/>
    </source>
</evidence>
<feature type="domain" description="COG complex component COG2 C-terminal" evidence="10">
    <location>
        <begin position="528"/>
        <end position="700"/>
    </location>
</feature>
<evidence type="ECO:0000256" key="7">
    <source>
        <dbReference type="ARBA" id="ARBA00023136"/>
    </source>
</evidence>
<dbReference type="STRING" id="650164.K5W6A0"/>
<evidence type="ECO:0000256" key="2">
    <source>
        <dbReference type="ARBA" id="ARBA00007603"/>
    </source>
</evidence>
<dbReference type="Pfam" id="PF12022">
    <property type="entry name" value="COG2_C"/>
    <property type="match status" value="2"/>
</dbReference>
<dbReference type="GO" id="GO:0017119">
    <property type="term" value="C:Golgi transport complex"/>
    <property type="evidence" value="ECO:0007669"/>
    <property type="project" value="TreeGrafter"/>
</dbReference>
<dbReference type="GO" id="GO:0007030">
    <property type="term" value="P:Golgi organization"/>
    <property type="evidence" value="ECO:0007669"/>
    <property type="project" value="InterPro"/>
</dbReference>
<keyword evidence="4" id="KW-0813">Transport</keyword>
<dbReference type="PANTHER" id="PTHR12961">
    <property type="entry name" value="CONSERVED OLIGOMERIC GOLGI COMPLEX COMPONENT 2"/>
    <property type="match status" value="1"/>
</dbReference>
<gene>
    <name evidence="11" type="ORF">PHACADRAFT_97861</name>
</gene>
<protein>
    <recommendedName>
        <fullName evidence="3">Conserved oligomeric Golgi complex subunit 2</fullName>
    </recommendedName>
    <alternativeName>
        <fullName evidence="8">Component of oligomeric Golgi complex 2</fullName>
    </alternativeName>
</protein>
<evidence type="ECO:0000313" key="12">
    <source>
        <dbReference type="Proteomes" id="UP000008370"/>
    </source>
</evidence>
<keyword evidence="6" id="KW-0333">Golgi apparatus</keyword>
<keyword evidence="12" id="KW-1185">Reference proteome</keyword>
<dbReference type="InterPro" id="IPR024602">
    <property type="entry name" value="COG_su2_N"/>
</dbReference>
<evidence type="ECO:0000256" key="8">
    <source>
        <dbReference type="ARBA" id="ARBA00031344"/>
    </source>
</evidence>
<dbReference type="Proteomes" id="UP000008370">
    <property type="component" value="Unassembled WGS sequence"/>
</dbReference>
<dbReference type="InParanoid" id="K5W6A0"/>
<name>K5W6A0_PHACS</name>
<evidence type="ECO:0000256" key="3">
    <source>
        <dbReference type="ARBA" id="ARBA00020977"/>
    </source>
</evidence>
<evidence type="ECO:0000313" key="11">
    <source>
        <dbReference type="EMBL" id="EKM54685.1"/>
    </source>
</evidence>
<evidence type="ECO:0000259" key="10">
    <source>
        <dbReference type="Pfam" id="PF12022"/>
    </source>
</evidence>
<organism evidence="11 12">
    <name type="scientific">Phanerochaete carnosa (strain HHB-10118-sp)</name>
    <name type="common">White-rot fungus</name>
    <name type="synonym">Peniophora carnosa</name>
    <dbReference type="NCBI Taxonomy" id="650164"/>
    <lineage>
        <taxon>Eukaryota</taxon>
        <taxon>Fungi</taxon>
        <taxon>Dikarya</taxon>
        <taxon>Basidiomycota</taxon>
        <taxon>Agaricomycotina</taxon>
        <taxon>Agaricomycetes</taxon>
        <taxon>Polyporales</taxon>
        <taxon>Phanerochaetaceae</taxon>
        <taxon>Phanerochaete</taxon>
    </lineage>
</organism>
<evidence type="ECO:0000256" key="5">
    <source>
        <dbReference type="ARBA" id="ARBA00022927"/>
    </source>
</evidence>
<dbReference type="HOGENOM" id="CLU_005470_1_0_1"/>
<sequence>MISPTRVSRDPMELDRLAEELETRESGMSHAGFADGEHDLPAYVPLSHDNPYLSAETFHVEDFLLSRSYTSLPDLRSELRDYLATLKEELVKLINDDYEAFISLSTDLRGEGTRLERLKWPLGDLRAQILVCNSSSPESRGELQRIQDAIQHKLQKRTELREEKTFLHLLLKISESVTRLESLLLISAPSDEDQGQPDMHGARCIHAFALRADVDRTRGNRAKHLSRVAAEYTQLLYHVSKAQSEKCAFVDECHWRIDRIKSTLSSDLDHLFSSTLLTLTEGRDIIKSVGTAELDRTKVLNDVTECLRAYDMLGLWQDAEEVLRTDVVRAFVKKTIYAGCLAAPQSPVLPHTPIPRTKFSSIASGVPPRTPYTPYTAFASKQNPFEVSFDTQPHILDDTNDTLATLYNTILRFVDRDMKRIMELAERVGVKSTARMNMGKTALLGATAPPQKDSPGGFEIMANVVWAEIGKAIMDELGSTVFAVGKPDEFRKHYETTQAFIGSLEYLAPSVEAVAGMRSHPVYVAFERRWQLPVYFQLRWKETVTKLEESLSVAKLERTFTKANAPFVTSQAAAVWTAISSIWSAQVFIPELSHRSWKLTLQLISRYRSWLNNSMPALESPSRMPPASSTTSIQLTMSPSLNRTATPTNQQVEAASPESVAVDDVLLVQLATVLTDIKALETQVWNLWREELSGMLPDLSEADSAADLPTEPSHFVSLIFRALKAFFGIGTGDAPGATLNDDHLRSYAEEVFENVAQSRYIYFLTAMKKTEESLRRLKKGKRSAFSLFGSAPLTKDDDGRADEEKIRTQMILDVDAFGKDAESLGVSVNDNSTYRALKELANAPLIDD</sequence>
<reference evidence="11 12" key="1">
    <citation type="journal article" date="2012" name="BMC Genomics">
        <title>Comparative genomics of the white-rot fungi, Phanerochaete carnosa and P. chrysosporium, to elucidate the genetic basis of the distinct wood types they colonize.</title>
        <authorList>
            <person name="Suzuki H."/>
            <person name="MacDonald J."/>
            <person name="Syed K."/>
            <person name="Salamov A."/>
            <person name="Hori C."/>
            <person name="Aerts A."/>
            <person name="Henrissat B."/>
            <person name="Wiebenga A."/>
            <person name="vanKuyk P.A."/>
            <person name="Barry K."/>
            <person name="Lindquist E."/>
            <person name="LaButti K."/>
            <person name="Lapidus A."/>
            <person name="Lucas S."/>
            <person name="Coutinho P."/>
            <person name="Gong Y."/>
            <person name="Samejima M."/>
            <person name="Mahadevan R."/>
            <person name="Abou-Zaid M."/>
            <person name="de Vries R.P."/>
            <person name="Igarashi K."/>
            <person name="Yadav J.S."/>
            <person name="Grigoriev I.V."/>
            <person name="Master E.R."/>
        </authorList>
    </citation>
    <scope>NUCLEOTIDE SEQUENCE [LARGE SCALE GENOMIC DNA]</scope>
    <source>
        <strain evidence="11 12">HHB-10118-sp</strain>
    </source>
</reference>
<dbReference type="InterPro" id="IPR024603">
    <property type="entry name" value="COG_complex_COG2_C"/>
</dbReference>
<keyword evidence="5" id="KW-0653">Protein transport</keyword>
<dbReference type="EMBL" id="JH930473">
    <property type="protein sequence ID" value="EKM54685.1"/>
    <property type="molecule type" value="Genomic_DNA"/>
</dbReference>
<dbReference type="AlphaFoldDB" id="K5W6A0"/>
<dbReference type="Pfam" id="PF06148">
    <property type="entry name" value="COG2_N"/>
    <property type="match status" value="1"/>
</dbReference>
<dbReference type="RefSeq" id="XP_007397368.1">
    <property type="nucleotide sequence ID" value="XM_007397306.1"/>
</dbReference>
<dbReference type="GO" id="GO:0000139">
    <property type="term" value="C:Golgi membrane"/>
    <property type="evidence" value="ECO:0007669"/>
    <property type="project" value="UniProtKB-SubCell"/>
</dbReference>